<reference evidence="3" key="1">
    <citation type="journal article" date="2014" name="Proc. Natl. Acad. Sci. U.S.A.">
        <title>Extensive sampling of basidiomycete genomes demonstrates inadequacy of the white-rot/brown-rot paradigm for wood decay fungi.</title>
        <authorList>
            <person name="Riley R."/>
            <person name="Salamov A.A."/>
            <person name="Brown D.W."/>
            <person name="Nagy L.G."/>
            <person name="Floudas D."/>
            <person name="Held B.W."/>
            <person name="Levasseur A."/>
            <person name="Lombard V."/>
            <person name="Morin E."/>
            <person name="Otillar R."/>
            <person name="Lindquist E.A."/>
            <person name="Sun H."/>
            <person name="LaButti K.M."/>
            <person name="Schmutz J."/>
            <person name="Jabbour D."/>
            <person name="Luo H."/>
            <person name="Baker S.E."/>
            <person name="Pisabarro A.G."/>
            <person name="Walton J.D."/>
            <person name="Blanchette R.A."/>
            <person name="Henrissat B."/>
            <person name="Martin F."/>
            <person name="Cullen D."/>
            <person name="Hibbett D.S."/>
            <person name="Grigoriev I.V."/>
        </authorList>
    </citation>
    <scope>NUCLEOTIDE SEQUENCE [LARGE SCALE GENOMIC DNA]</scope>
    <source>
        <strain evidence="3">PC15</strain>
    </source>
</reference>
<evidence type="ECO:0000256" key="1">
    <source>
        <dbReference type="SAM" id="MobiDB-lite"/>
    </source>
</evidence>
<dbReference type="HOGENOM" id="CLU_2264848_0_0_1"/>
<evidence type="ECO:0000313" key="2">
    <source>
        <dbReference type="EMBL" id="KDQ32437.1"/>
    </source>
</evidence>
<protein>
    <submittedName>
        <fullName evidence="2">Uncharacterized protein</fullName>
    </submittedName>
</protein>
<sequence length="103" mass="10678">MSSASSAVQGQDDDVPTYGVPGGIVVEDDERAPDVSLTTAKLRIGDNSFVSADFEGADERQESPEPAGEGVLRNDWKGGVDDIASPGLPLANPHDLAATRLKG</sequence>
<gene>
    <name evidence="2" type="ORF">PLEOSDRAFT_1100922</name>
</gene>
<dbReference type="EMBL" id="KL198005">
    <property type="protein sequence ID" value="KDQ32437.1"/>
    <property type="molecule type" value="Genomic_DNA"/>
</dbReference>
<dbReference type="InParanoid" id="A0A067P7P2"/>
<name>A0A067P7P2_PLEO1</name>
<organism evidence="2 3">
    <name type="scientific">Pleurotus ostreatus (strain PC15)</name>
    <name type="common">Oyster mushroom</name>
    <dbReference type="NCBI Taxonomy" id="1137138"/>
    <lineage>
        <taxon>Eukaryota</taxon>
        <taxon>Fungi</taxon>
        <taxon>Dikarya</taxon>
        <taxon>Basidiomycota</taxon>
        <taxon>Agaricomycotina</taxon>
        <taxon>Agaricomycetes</taxon>
        <taxon>Agaricomycetidae</taxon>
        <taxon>Agaricales</taxon>
        <taxon>Pleurotineae</taxon>
        <taxon>Pleurotaceae</taxon>
        <taxon>Pleurotus</taxon>
    </lineage>
</organism>
<dbReference type="VEuPathDB" id="FungiDB:PLEOSDRAFT_1100922"/>
<feature type="region of interest" description="Disordered" evidence="1">
    <location>
        <begin position="56"/>
        <end position="75"/>
    </location>
</feature>
<dbReference type="Proteomes" id="UP000027073">
    <property type="component" value="Unassembled WGS sequence"/>
</dbReference>
<feature type="region of interest" description="Disordered" evidence="1">
    <location>
        <begin position="1"/>
        <end position="25"/>
    </location>
</feature>
<dbReference type="AlphaFoldDB" id="A0A067P7P2"/>
<proteinExistence type="predicted"/>
<evidence type="ECO:0000313" key="3">
    <source>
        <dbReference type="Proteomes" id="UP000027073"/>
    </source>
</evidence>
<accession>A0A067P7P2</accession>